<keyword evidence="5" id="KW-1185">Reference proteome</keyword>
<evidence type="ECO:0000259" key="3">
    <source>
        <dbReference type="PROSITE" id="PS50157"/>
    </source>
</evidence>
<dbReference type="Pfam" id="PF00096">
    <property type="entry name" value="zf-C2H2"/>
    <property type="match status" value="2"/>
</dbReference>
<sequence length="271" mass="29692">MYQRDPRAYAYDDQITAYSSPGASGHSSHHSADYSTNGYPQQHGADQYYTTPPTQSMSGVHDVNSPNPYYRSMTPALAPAHRDPNSHVRDPRYYNASSYGGSSSTHASYAPTSPYSSSYAAPVDPRQLPVHRTPQPSAQFIPTPSEMAHSYNYNTTIITASIPEETYPPSGAYPPSTPTLPSPSHGGQRPSRISTGRPRTGSVTAAPTSPSGERFPCEVCGKTFSRSHDRKRHHETQHSPVPITHKCPYCVKAFSRNDSLKRHLDNGCDHS</sequence>
<dbReference type="InterPro" id="IPR036236">
    <property type="entry name" value="Znf_C2H2_sf"/>
</dbReference>
<name>A0A8H4VSZ5_9AGAR</name>
<dbReference type="Gene3D" id="3.30.160.60">
    <property type="entry name" value="Classic Zinc Finger"/>
    <property type="match status" value="2"/>
</dbReference>
<feature type="compositionally biased region" description="Pro residues" evidence="2">
    <location>
        <begin position="171"/>
        <end position="181"/>
    </location>
</feature>
<dbReference type="SUPFAM" id="SSF57667">
    <property type="entry name" value="beta-beta-alpha zinc fingers"/>
    <property type="match status" value="1"/>
</dbReference>
<dbReference type="EMBL" id="JAACJL010000015">
    <property type="protein sequence ID" value="KAF4621373.1"/>
    <property type="molecule type" value="Genomic_DNA"/>
</dbReference>
<keyword evidence="1" id="KW-0863">Zinc-finger</keyword>
<dbReference type="PROSITE" id="PS00028">
    <property type="entry name" value="ZINC_FINGER_C2H2_1"/>
    <property type="match status" value="1"/>
</dbReference>
<comment type="caution">
    <text evidence="4">The sequence shown here is derived from an EMBL/GenBank/DDBJ whole genome shotgun (WGS) entry which is preliminary data.</text>
</comment>
<dbReference type="PROSITE" id="PS50157">
    <property type="entry name" value="ZINC_FINGER_C2H2_2"/>
    <property type="match status" value="2"/>
</dbReference>
<keyword evidence="1" id="KW-0862">Zinc</keyword>
<feature type="region of interest" description="Disordered" evidence="2">
    <location>
        <begin position="1"/>
        <end position="59"/>
    </location>
</feature>
<proteinExistence type="predicted"/>
<dbReference type="SMART" id="SM00355">
    <property type="entry name" value="ZnF_C2H2"/>
    <property type="match status" value="2"/>
</dbReference>
<dbReference type="AlphaFoldDB" id="A0A8H4VSZ5"/>
<feature type="region of interest" description="Disordered" evidence="2">
    <location>
        <begin position="76"/>
        <end position="123"/>
    </location>
</feature>
<accession>A0A8H4VSZ5</accession>
<evidence type="ECO:0000313" key="5">
    <source>
        <dbReference type="Proteomes" id="UP000521872"/>
    </source>
</evidence>
<feature type="compositionally biased region" description="Polar residues" evidence="2">
    <location>
        <begin position="201"/>
        <end position="211"/>
    </location>
</feature>
<feature type="compositionally biased region" description="Basic and acidic residues" evidence="2">
    <location>
        <begin position="80"/>
        <end position="92"/>
    </location>
</feature>
<feature type="compositionally biased region" description="Low complexity" evidence="2">
    <location>
        <begin position="93"/>
        <end position="122"/>
    </location>
</feature>
<protein>
    <recommendedName>
        <fullName evidence="3">C2H2-type domain-containing protein</fullName>
    </recommendedName>
</protein>
<feature type="domain" description="C2H2-type" evidence="3">
    <location>
        <begin position="215"/>
        <end position="239"/>
    </location>
</feature>
<evidence type="ECO:0000256" key="2">
    <source>
        <dbReference type="SAM" id="MobiDB-lite"/>
    </source>
</evidence>
<dbReference type="GO" id="GO:0008270">
    <property type="term" value="F:zinc ion binding"/>
    <property type="evidence" value="ECO:0007669"/>
    <property type="project" value="UniProtKB-KW"/>
</dbReference>
<gene>
    <name evidence="4" type="ORF">D9613_000310</name>
</gene>
<feature type="domain" description="C2H2-type" evidence="3">
    <location>
        <begin position="245"/>
        <end position="271"/>
    </location>
</feature>
<keyword evidence="1" id="KW-0479">Metal-binding</keyword>
<reference evidence="4 5" key="1">
    <citation type="submission" date="2019-12" db="EMBL/GenBank/DDBJ databases">
        <authorList>
            <person name="Floudas D."/>
            <person name="Bentzer J."/>
            <person name="Ahren D."/>
            <person name="Johansson T."/>
            <person name="Persson P."/>
            <person name="Tunlid A."/>
        </authorList>
    </citation>
    <scope>NUCLEOTIDE SEQUENCE [LARGE SCALE GENOMIC DNA]</scope>
    <source>
        <strain evidence="4 5">CBS 102.39</strain>
    </source>
</reference>
<feature type="compositionally biased region" description="Polar residues" evidence="2">
    <location>
        <begin position="48"/>
        <end position="58"/>
    </location>
</feature>
<organism evidence="4 5">
    <name type="scientific">Agrocybe pediades</name>
    <dbReference type="NCBI Taxonomy" id="84607"/>
    <lineage>
        <taxon>Eukaryota</taxon>
        <taxon>Fungi</taxon>
        <taxon>Dikarya</taxon>
        <taxon>Basidiomycota</taxon>
        <taxon>Agaricomycotina</taxon>
        <taxon>Agaricomycetes</taxon>
        <taxon>Agaricomycetidae</taxon>
        <taxon>Agaricales</taxon>
        <taxon>Agaricineae</taxon>
        <taxon>Strophariaceae</taxon>
        <taxon>Agrocybe</taxon>
    </lineage>
</organism>
<dbReference type="InterPro" id="IPR013087">
    <property type="entry name" value="Znf_C2H2_type"/>
</dbReference>
<feature type="compositionally biased region" description="Low complexity" evidence="2">
    <location>
        <begin position="17"/>
        <end position="26"/>
    </location>
</feature>
<feature type="region of interest" description="Disordered" evidence="2">
    <location>
        <begin position="164"/>
        <end position="214"/>
    </location>
</feature>
<evidence type="ECO:0000256" key="1">
    <source>
        <dbReference type="PROSITE-ProRule" id="PRU00042"/>
    </source>
</evidence>
<dbReference type="Proteomes" id="UP000521872">
    <property type="component" value="Unassembled WGS sequence"/>
</dbReference>
<evidence type="ECO:0000313" key="4">
    <source>
        <dbReference type="EMBL" id="KAF4621373.1"/>
    </source>
</evidence>